<dbReference type="GO" id="GO:0043484">
    <property type="term" value="P:regulation of RNA splicing"/>
    <property type="evidence" value="ECO:0007669"/>
    <property type="project" value="TreeGrafter"/>
</dbReference>
<feature type="domain" description="C3H1-type" evidence="6">
    <location>
        <begin position="2"/>
        <end position="28"/>
    </location>
</feature>
<evidence type="ECO:0000256" key="1">
    <source>
        <dbReference type="ARBA" id="ARBA00022723"/>
    </source>
</evidence>
<evidence type="ECO:0000256" key="3">
    <source>
        <dbReference type="ARBA" id="ARBA00022771"/>
    </source>
</evidence>
<evidence type="ECO:0000256" key="4">
    <source>
        <dbReference type="ARBA" id="ARBA00022833"/>
    </source>
</evidence>
<keyword evidence="4 5" id="KW-0862">Zinc</keyword>
<feature type="zinc finger region" description="C3H1-type" evidence="5">
    <location>
        <begin position="2"/>
        <end position="28"/>
    </location>
</feature>
<dbReference type="AlphaFoldDB" id="A0A8S2D7H6"/>
<evidence type="ECO:0000313" key="7">
    <source>
        <dbReference type="EMBL" id="CAF0897896.1"/>
    </source>
</evidence>
<dbReference type="PROSITE" id="PS50103">
    <property type="entry name" value="ZF_C3H1"/>
    <property type="match status" value="1"/>
</dbReference>
<dbReference type="PANTHER" id="PTHR12675">
    <property type="entry name" value="MUSCLEBLIND-LIKE PROTEIN"/>
    <property type="match status" value="1"/>
</dbReference>
<dbReference type="PANTHER" id="PTHR12675:SF12">
    <property type="entry name" value="PROTEIN MUSCLEBLIND"/>
    <property type="match status" value="1"/>
</dbReference>
<dbReference type="EMBL" id="CAJNOK010003352">
    <property type="protein sequence ID" value="CAF0897896.1"/>
    <property type="molecule type" value="Genomic_DNA"/>
</dbReference>
<dbReference type="GO" id="GO:0008270">
    <property type="term" value="F:zinc ion binding"/>
    <property type="evidence" value="ECO:0007669"/>
    <property type="project" value="UniProtKB-KW"/>
</dbReference>
<protein>
    <recommendedName>
        <fullName evidence="6">C3H1-type domain-containing protein</fullName>
    </recommendedName>
</protein>
<evidence type="ECO:0000256" key="5">
    <source>
        <dbReference type="PROSITE-ProRule" id="PRU00723"/>
    </source>
</evidence>
<evidence type="ECO:0000256" key="2">
    <source>
        <dbReference type="ARBA" id="ARBA00022737"/>
    </source>
</evidence>
<name>A0A8S2D7H6_9BILA</name>
<keyword evidence="2" id="KW-0677">Repeat</keyword>
<dbReference type="Gene3D" id="3.30.1370.210">
    <property type="match status" value="1"/>
</dbReference>
<sequence length="83" mass="10019">LLDTLPICRDFKSKRCTRPQCKYVHLSEEHVEVNNGFVTICKEAIVRNCSLADCKFYHITVEELQRQIWYYNYNKSWRSVRQC</sequence>
<evidence type="ECO:0000259" key="6">
    <source>
        <dbReference type="PROSITE" id="PS50103"/>
    </source>
</evidence>
<proteinExistence type="predicted"/>
<reference evidence="7" key="1">
    <citation type="submission" date="2021-02" db="EMBL/GenBank/DDBJ databases">
        <authorList>
            <person name="Nowell W R."/>
        </authorList>
    </citation>
    <scope>NUCLEOTIDE SEQUENCE</scope>
</reference>
<feature type="non-terminal residue" evidence="7">
    <location>
        <position position="1"/>
    </location>
</feature>
<accession>A0A8S2D7H6</accession>
<gene>
    <name evidence="7" type="ORF">OVA965_LOCUS9468</name>
    <name evidence="8" type="ORF">TMI583_LOCUS9465</name>
</gene>
<dbReference type="EMBL" id="CAJOBA010003354">
    <property type="protein sequence ID" value="CAF3679119.1"/>
    <property type="molecule type" value="Genomic_DNA"/>
</dbReference>
<dbReference type="Proteomes" id="UP000682733">
    <property type="component" value="Unassembled WGS sequence"/>
</dbReference>
<keyword evidence="1 5" id="KW-0479">Metal-binding</keyword>
<comment type="caution">
    <text evidence="7">The sequence shown here is derived from an EMBL/GenBank/DDBJ whole genome shotgun (WGS) entry which is preliminary data.</text>
</comment>
<evidence type="ECO:0000313" key="9">
    <source>
        <dbReference type="Proteomes" id="UP000677228"/>
    </source>
</evidence>
<organism evidence="7 9">
    <name type="scientific">Didymodactylos carnosus</name>
    <dbReference type="NCBI Taxonomy" id="1234261"/>
    <lineage>
        <taxon>Eukaryota</taxon>
        <taxon>Metazoa</taxon>
        <taxon>Spiralia</taxon>
        <taxon>Gnathifera</taxon>
        <taxon>Rotifera</taxon>
        <taxon>Eurotatoria</taxon>
        <taxon>Bdelloidea</taxon>
        <taxon>Philodinida</taxon>
        <taxon>Philodinidae</taxon>
        <taxon>Didymodactylos</taxon>
    </lineage>
</organism>
<evidence type="ECO:0000313" key="8">
    <source>
        <dbReference type="EMBL" id="CAF3679119.1"/>
    </source>
</evidence>
<keyword evidence="3 5" id="KW-0863">Zinc-finger</keyword>
<dbReference type="GO" id="GO:0003723">
    <property type="term" value="F:RNA binding"/>
    <property type="evidence" value="ECO:0007669"/>
    <property type="project" value="TreeGrafter"/>
</dbReference>
<dbReference type="InterPro" id="IPR000571">
    <property type="entry name" value="Znf_CCCH"/>
</dbReference>
<dbReference type="Proteomes" id="UP000677228">
    <property type="component" value="Unassembled WGS sequence"/>
</dbReference>